<keyword evidence="10" id="KW-1185">Reference proteome</keyword>
<reference evidence="9" key="2">
    <citation type="journal article" date="2016" name="Genome Announc.">
        <title>Draft Genome Sequences of Two Novel Amoeba-Resistant Intranuclear Bacteria, 'Candidatus Berkiella cookevillensis' and 'Candidatus Berkiella aquae'.</title>
        <authorList>
            <person name="Mehari Y.T."/>
            <person name="Arivett B.A."/>
            <person name="Farone A.L."/>
            <person name="Gunderson J.H."/>
            <person name="Farone M.B."/>
        </authorList>
    </citation>
    <scope>NUCLEOTIDE SEQUENCE</scope>
    <source>
        <strain evidence="9">CC99</strain>
    </source>
</reference>
<dbReference type="AlphaFoldDB" id="A0A0Q9YTE4"/>
<feature type="binding site" evidence="6">
    <location>
        <begin position="32"/>
        <end position="39"/>
    </location>
    <ligand>
        <name>ATP</name>
        <dbReference type="ChEBI" id="CHEBI:30616"/>
    </ligand>
</feature>
<dbReference type="HAMAP" id="MF_01894">
    <property type="entry name" value="Smc_prok"/>
    <property type="match status" value="1"/>
</dbReference>
<protein>
    <recommendedName>
        <fullName evidence="6">Chromosome partition protein Smc</fullName>
    </recommendedName>
</protein>
<evidence type="ECO:0000313" key="9">
    <source>
        <dbReference type="EMBL" id="MCS5708929.1"/>
    </source>
</evidence>
<dbReference type="GO" id="GO:0007059">
    <property type="term" value="P:chromosome segregation"/>
    <property type="evidence" value="ECO:0007669"/>
    <property type="project" value="UniProtKB-UniRule"/>
</dbReference>
<dbReference type="Gene3D" id="3.40.50.300">
    <property type="entry name" value="P-loop containing nucleotide triphosphate hydrolases"/>
    <property type="match status" value="2"/>
</dbReference>
<dbReference type="InterPro" id="IPR027417">
    <property type="entry name" value="P-loop_NTPase"/>
</dbReference>
<reference evidence="8" key="1">
    <citation type="submission" date="2015-09" db="EMBL/GenBank/DDBJ databases">
        <title>Draft Genome Sequences of Two Novel Amoeba-resistant Intranuclear Bacteria, Candidatus Berkiella cookevillensis and Candidatus Berkiella aquae.</title>
        <authorList>
            <person name="Mehari Y.T."/>
            <person name="Arivett B.A."/>
            <person name="Farone A.L."/>
            <person name="Gunderson J.H."/>
            <person name="Farone M.B."/>
        </authorList>
    </citation>
    <scope>NUCLEOTIDE SEQUENCE [LARGE SCALE GENOMIC DNA]</scope>
    <source>
        <strain evidence="8">CC99</strain>
    </source>
</reference>
<dbReference type="GO" id="GO:0005737">
    <property type="term" value="C:cytoplasm"/>
    <property type="evidence" value="ECO:0007669"/>
    <property type="project" value="UniProtKB-SubCell"/>
</dbReference>
<organism evidence="8">
    <name type="scientific">Candidatus Berkiella cookevillensis</name>
    <dbReference type="NCBI Taxonomy" id="437022"/>
    <lineage>
        <taxon>Bacteria</taxon>
        <taxon>Pseudomonadati</taxon>
        <taxon>Pseudomonadota</taxon>
        <taxon>Gammaproteobacteria</taxon>
        <taxon>Candidatus Berkiellales</taxon>
        <taxon>Candidatus Berkiellaceae</taxon>
        <taxon>Candidatus Berkiella</taxon>
    </lineage>
</organism>
<feature type="coiled-coil region" evidence="6">
    <location>
        <begin position="170"/>
        <end position="225"/>
    </location>
</feature>
<dbReference type="InterPro" id="IPR003395">
    <property type="entry name" value="RecF/RecN/SMC_N"/>
</dbReference>
<dbReference type="GO" id="GO:0006260">
    <property type="term" value="P:DNA replication"/>
    <property type="evidence" value="ECO:0007669"/>
    <property type="project" value="UniProtKB-UniRule"/>
</dbReference>
<dbReference type="Proteomes" id="UP000051494">
    <property type="component" value="Unassembled WGS sequence"/>
</dbReference>
<dbReference type="GO" id="GO:0030261">
    <property type="term" value="P:chromosome condensation"/>
    <property type="evidence" value="ECO:0007669"/>
    <property type="project" value="InterPro"/>
</dbReference>
<dbReference type="InterPro" id="IPR024704">
    <property type="entry name" value="SMC"/>
</dbReference>
<evidence type="ECO:0000256" key="1">
    <source>
        <dbReference type="ARBA" id="ARBA00022490"/>
    </source>
</evidence>
<keyword evidence="1 6" id="KW-0963">Cytoplasm</keyword>
<accession>A0A0Q9YTE4</accession>
<comment type="domain">
    <text evidence="6">Contains large globular domains required for ATP hydrolysis at each terminus and a third globular domain forming a flexible hinge near the middle of the molecule. These domains are separated by coiled-coil structures.</text>
</comment>
<dbReference type="CDD" id="cd03278">
    <property type="entry name" value="ABC_SMC_barmotin"/>
    <property type="match status" value="2"/>
</dbReference>
<keyword evidence="5 6" id="KW-0238">DNA-binding</keyword>
<keyword evidence="4 6" id="KW-0175">Coiled coil</keyword>
<evidence type="ECO:0000313" key="8">
    <source>
        <dbReference type="EMBL" id="KRG19315.1"/>
    </source>
</evidence>
<dbReference type="EMBL" id="LKHV01000003">
    <property type="protein sequence ID" value="KRG19315.1"/>
    <property type="molecule type" value="Genomic_DNA"/>
</dbReference>
<dbReference type="GO" id="GO:0005524">
    <property type="term" value="F:ATP binding"/>
    <property type="evidence" value="ECO:0007669"/>
    <property type="project" value="UniProtKB-UniRule"/>
</dbReference>
<comment type="function">
    <text evidence="6">Required for chromosome condensation and partitioning.</text>
</comment>
<dbReference type="GO" id="GO:0003677">
    <property type="term" value="F:DNA binding"/>
    <property type="evidence" value="ECO:0007669"/>
    <property type="project" value="UniProtKB-UniRule"/>
</dbReference>
<evidence type="ECO:0000256" key="5">
    <source>
        <dbReference type="ARBA" id="ARBA00023125"/>
    </source>
</evidence>
<evidence type="ECO:0000313" key="10">
    <source>
        <dbReference type="Proteomes" id="UP000051494"/>
    </source>
</evidence>
<evidence type="ECO:0000256" key="2">
    <source>
        <dbReference type="ARBA" id="ARBA00022741"/>
    </source>
</evidence>
<dbReference type="Pfam" id="PF02463">
    <property type="entry name" value="SMC_N"/>
    <property type="match status" value="1"/>
</dbReference>
<dbReference type="RefSeq" id="WP_057623974.1">
    <property type="nucleotide sequence ID" value="NZ_LKHV02000001.1"/>
</dbReference>
<reference evidence="9" key="3">
    <citation type="submission" date="2021-06" db="EMBL/GenBank/DDBJ databases">
        <title>Genomic Description and Analysis of Intracellular Bacteria, Candidatus Berkiella cookevillensis and Candidatus Berkiella aquae.</title>
        <authorList>
            <person name="Kidane D.T."/>
            <person name="Mehari Y.T."/>
            <person name="Rice F.C."/>
            <person name="Arivett B.A."/>
            <person name="Farone A.L."/>
            <person name="Berk S.G."/>
            <person name="Farone M.B."/>
        </authorList>
    </citation>
    <scope>NUCLEOTIDE SEQUENCE</scope>
    <source>
        <strain evidence="9">CC99</strain>
    </source>
</reference>
<feature type="coiled-coil region" evidence="6">
    <location>
        <begin position="652"/>
        <end position="917"/>
    </location>
</feature>
<dbReference type="GO" id="GO:0016887">
    <property type="term" value="F:ATP hydrolysis activity"/>
    <property type="evidence" value="ECO:0007669"/>
    <property type="project" value="InterPro"/>
</dbReference>
<dbReference type="PATRIC" id="fig|1590042.3.peg.860"/>
<dbReference type="GO" id="GO:0007062">
    <property type="term" value="P:sister chromatid cohesion"/>
    <property type="evidence" value="ECO:0007669"/>
    <property type="project" value="InterPro"/>
</dbReference>
<feature type="domain" description="RecF/RecN/SMC N-terminal" evidence="7">
    <location>
        <begin position="3"/>
        <end position="1156"/>
    </location>
</feature>
<dbReference type="PIRSF" id="PIRSF005719">
    <property type="entry name" value="SMC"/>
    <property type="match status" value="1"/>
</dbReference>
<evidence type="ECO:0000256" key="4">
    <source>
        <dbReference type="ARBA" id="ARBA00023054"/>
    </source>
</evidence>
<dbReference type="SUPFAM" id="SSF52540">
    <property type="entry name" value="P-loop containing nucleoside triphosphate hydrolases"/>
    <property type="match status" value="2"/>
</dbReference>
<proteinExistence type="inferred from homology"/>
<feature type="coiled-coil region" evidence="6">
    <location>
        <begin position="269"/>
        <end position="500"/>
    </location>
</feature>
<gene>
    <name evidence="8" type="primary">smc_2</name>
    <name evidence="6 9" type="synonym">smc</name>
    <name evidence="8" type="ORF">CC99x_00844</name>
    <name evidence="9" type="ORF">CC99x_008450</name>
</gene>
<comment type="similarity">
    <text evidence="6">Belongs to the SMC family.</text>
</comment>
<dbReference type="OrthoDB" id="9808768at2"/>
<evidence type="ECO:0000256" key="6">
    <source>
        <dbReference type="HAMAP-Rule" id="MF_01894"/>
    </source>
</evidence>
<comment type="subunit">
    <text evidence="6">Homodimer.</text>
</comment>
<evidence type="ECO:0000256" key="3">
    <source>
        <dbReference type="ARBA" id="ARBA00022840"/>
    </source>
</evidence>
<comment type="subcellular location">
    <subcellularLocation>
        <location evidence="6">Cytoplasm</location>
    </subcellularLocation>
</comment>
<evidence type="ECO:0000259" key="7">
    <source>
        <dbReference type="Pfam" id="PF02463"/>
    </source>
</evidence>
<dbReference type="STRING" id="437022.CC99x_00844"/>
<comment type="caution">
    <text evidence="8">The sequence shown here is derived from an EMBL/GenBank/DDBJ whole genome shotgun (WGS) entry which is preliminary data.</text>
</comment>
<dbReference type="InterPro" id="IPR011890">
    <property type="entry name" value="SMC_prok"/>
</dbReference>
<dbReference type="NCBIfam" id="TIGR02168">
    <property type="entry name" value="SMC_prok_B"/>
    <property type="match status" value="1"/>
</dbReference>
<dbReference type="EMBL" id="LKHV02000001">
    <property type="protein sequence ID" value="MCS5708929.1"/>
    <property type="molecule type" value="Genomic_DNA"/>
</dbReference>
<name>A0A0Q9YTE4_9GAMM</name>
<dbReference type="PANTHER" id="PTHR43977">
    <property type="entry name" value="STRUCTURAL MAINTENANCE OF CHROMOSOMES PROTEIN 3"/>
    <property type="match status" value="1"/>
</dbReference>
<keyword evidence="2 6" id="KW-0547">Nucleotide-binding</keyword>
<keyword evidence="3 6" id="KW-0067">ATP-binding</keyword>
<sequence length="1171" mass="133488">MRLSKIKLAGFKSFVDPTTLDLVSNLTAIVGPNGCGKSNIIDAIRWVMGESSAKNLRGGALTDVIFNGSSSRKPIGQASVELVFDNSDGTLGGEYAAFSEIALRRLVTRDGQSSYFINGQRARRKDITDIFLGTGLGPRSYAIIEQGMISRVIDAKPDDMRHFIEEAAGISKYKERRKETENRIKHTQDNLNRLNDVRLELEKQLENLEKQAIAAKKYQELKQEEKSVDFELAAMSWKRLDAEIQVKESNIRDLATDYERHQAALTHFRAELEEARDGQTERNEHLNEAQRQFYSIGSNISKIEQALENINEQVKTLEENRKEETYSLQQAQVRVTQDKEKIIQLQSDIEKFEPEESVLEAQIELLSEQTEEQESYLESWREENQQIQQSLHHATQAAETEKTNIGHLEKQVQQNDVRYEKLRSELELLKDAESDLSLPPLESELANIQLKQTQLERQLEEQKNHQSRLKNNVVDLKNEIKLTEKQRQKLKDELTTLQAIQAVRLGKENKNINAWIAEKGLIDNKRLAEVIQVDALWQSAIETLLAQQLDAIYLEKDNLVELLASIDIGQVSGLNMVVHDDSNLQLDSRSILSKIFNLDVLSKGLKAQLSHIWFAEDLEQAFALLEQHADISVITQKGIWLGQGFIKIPTVNKENQQSILELTQQIKSLSEQYAECDNSFIGLIKSLEETEANLNELSQMISDDVDNFTMLKQRSFNLQSEIKIKKNKIEQSQQRIFQISDEINDIETNIKLSNEAINKSREKLHYSVDEMGVLHEALNTHNSKKASLEEMRQQVKRQLQTQKEQHHKLALDLQAARSELKALIQSVERYDEQIVVSEDRLKRIEQSILSSKAPEAQLRQNLELSLNQRLEAEDLLNQARDEMHEGENRLKAIDSAMNQEQNRIEDVRNHLEQQKMNWQALKVHMETVSEKITQKEINVQDVLSTLSPEATEVEWQQRLEKIERQISRLGAINLAAIEEYSSAQERKTYLDQQYNDLTEALATLDAAIKKIDKETRDRFRETFDKINTGFQNLFPRLFGGGESSIILTGDELLDTGVTVMARPPGKKNASIQLLSGGEKALTAVAFVFSIFLLNPAPFCLLDEVDAPLDDNNVGRFCRLVKEMSDSVQFIFISHNKIAISMGEQLHGVTMREAGVSRLVSVDIDEAVQLAG</sequence>